<feature type="compositionally biased region" description="Acidic residues" evidence="1">
    <location>
        <begin position="150"/>
        <end position="166"/>
    </location>
</feature>
<protein>
    <recommendedName>
        <fullName evidence="4">Clr5 domain-containing protein</fullName>
    </recommendedName>
</protein>
<evidence type="ECO:0000313" key="3">
    <source>
        <dbReference type="Proteomes" id="UP000823749"/>
    </source>
</evidence>
<comment type="caution">
    <text evidence="2">The sequence shown here is derived from an EMBL/GenBank/DDBJ whole genome shotgun (WGS) entry which is preliminary data.</text>
</comment>
<evidence type="ECO:0000313" key="2">
    <source>
        <dbReference type="EMBL" id="KAG5543610.1"/>
    </source>
</evidence>
<reference evidence="2 3" key="1">
    <citation type="submission" date="2020-08" db="EMBL/GenBank/DDBJ databases">
        <title>Plant Genome Project.</title>
        <authorList>
            <person name="Zhang R.-G."/>
        </authorList>
    </citation>
    <scope>NUCLEOTIDE SEQUENCE [LARGE SCALE GENOMIC DNA]</scope>
    <source>
        <strain evidence="2">WSP0</strain>
        <tissue evidence="2">Leaf</tissue>
    </source>
</reference>
<evidence type="ECO:0008006" key="4">
    <source>
        <dbReference type="Google" id="ProtNLM"/>
    </source>
</evidence>
<sequence length="166" mass="19130">MSFDSESLDMSLDTWGLNTTRGRKGDLQPRDQHYFERKLTYLTEERLKKDIRKVAEEFSWYSKEGQWKLVRRRQSCGLKECHRALDIERDDAVYSRLRAEALAPPQPSYRFRTPESVGSYVAGPSSLSDFPGQTYPPPASTPPVYIDISSDSEEEDPEELPMDDSD</sequence>
<dbReference type="AlphaFoldDB" id="A0AAV6JTX9"/>
<gene>
    <name evidence="2" type="ORF">RHGRI_016380</name>
</gene>
<organism evidence="2 3">
    <name type="scientific">Rhododendron griersonianum</name>
    <dbReference type="NCBI Taxonomy" id="479676"/>
    <lineage>
        <taxon>Eukaryota</taxon>
        <taxon>Viridiplantae</taxon>
        <taxon>Streptophyta</taxon>
        <taxon>Embryophyta</taxon>
        <taxon>Tracheophyta</taxon>
        <taxon>Spermatophyta</taxon>
        <taxon>Magnoliopsida</taxon>
        <taxon>eudicotyledons</taxon>
        <taxon>Gunneridae</taxon>
        <taxon>Pentapetalae</taxon>
        <taxon>asterids</taxon>
        <taxon>Ericales</taxon>
        <taxon>Ericaceae</taxon>
        <taxon>Ericoideae</taxon>
        <taxon>Rhodoreae</taxon>
        <taxon>Rhododendron</taxon>
    </lineage>
</organism>
<evidence type="ECO:0000256" key="1">
    <source>
        <dbReference type="SAM" id="MobiDB-lite"/>
    </source>
</evidence>
<keyword evidence="3" id="KW-1185">Reference proteome</keyword>
<name>A0AAV6JTX9_9ERIC</name>
<dbReference type="Proteomes" id="UP000823749">
    <property type="component" value="Chromosome 6"/>
</dbReference>
<proteinExistence type="predicted"/>
<accession>A0AAV6JTX9</accession>
<dbReference type="EMBL" id="JACTNZ010000006">
    <property type="protein sequence ID" value="KAG5543610.1"/>
    <property type="molecule type" value="Genomic_DNA"/>
</dbReference>
<feature type="region of interest" description="Disordered" evidence="1">
    <location>
        <begin position="121"/>
        <end position="166"/>
    </location>
</feature>